<feature type="transmembrane region" description="Helical" evidence="2">
    <location>
        <begin position="139"/>
        <end position="157"/>
    </location>
</feature>
<dbReference type="VEuPathDB" id="FungiDB:EYZ11_002251"/>
<keyword evidence="2" id="KW-0812">Transmembrane</keyword>
<evidence type="ECO:0000313" key="4">
    <source>
        <dbReference type="Proteomes" id="UP000324241"/>
    </source>
</evidence>
<dbReference type="EMBL" id="QUQM01000010">
    <property type="protein sequence ID" value="KAA8641448.1"/>
    <property type="molecule type" value="Genomic_DNA"/>
</dbReference>
<gene>
    <name evidence="3" type="ORF">ATNIH1004_001913</name>
</gene>
<evidence type="ECO:0000256" key="1">
    <source>
        <dbReference type="SAM" id="MobiDB-lite"/>
    </source>
</evidence>
<name>A0A5M9M3X3_9EURO</name>
<keyword evidence="2" id="KW-1133">Transmembrane helix</keyword>
<reference evidence="3 4" key="1">
    <citation type="submission" date="2019-08" db="EMBL/GenBank/DDBJ databases">
        <title>The genome sequence of a newly discovered highly antifungal drug resistant Aspergillus species, Aspergillus tanneri NIH 1004.</title>
        <authorList>
            <person name="Mounaud S."/>
            <person name="Singh I."/>
            <person name="Joardar V."/>
            <person name="Pakala S."/>
            <person name="Pakala S."/>
            <person name="Venepally P."/>
            <person name="Chung J.K."/>
            <person name="Losada L."/>
            <person name="Nierman W.C."/>
        </authorList>
    </citation>
    <scope>NUCLEOTIDE SEQUENCE [LARGE SCALE GENOMIC DNA]</scope>
    <source>
        <strain evidence="3 4">NIH1004</strain>
    </source>
</reference>
<organism evidence="3 4">
    <name type="scientific">Aspergillus tanneri</name>
    <dbReference type="NCBI Taxonomy" id="1220188"/>
    <lineage>
        <taxon>Eukaryota</taxon>
        <taxon>Fungi</taxon>
        <taxon>Dikarya</taxon>
        <taxon>Ascomycota</taxon>
        <taxon>Pezizomycotina</taxon>
        <taxon>Eurotiomycetes</taxon>
        <taxon>Eurotiomycetidae</taxon>
        <taxon>Eurotiales</taxon>
        <taxon>Aspergillaceae</taxon>
        <taxon>Aspergillus</taxon>
        <taxon>Aspergillus subgen. Circumdati</taxon>
    </lineage>
</organism>
<sequence>MDMSHGGAKGAEPSRSTDASVLGLRRRKRQLRQQQHHNLKVPTRYPTIQPYPSPLDLGFLHGADCASLEVSPVLGLDQRSNEHCTSFHLGSHLSDQIKDPEQLTIESDTALIAQAAGEVAPPPLANLYQNSPQFAQMSLFQAWVFQLFLLLILFSLLSPRYHDQCPKALLEAISHPSIPPHLQATLPQVLFPHRPILDLLPWPGLRVHAIMLAATVPMLHDALDFKKDIIEGGLVCSPPRRGAGALRWEAAAMGSA</sequence>
<evidence type="ECO:0000256" key="2">
    <source>
        <dbReference type="SAM" id="Phobius"/>
    </source>
</evidence>
<dbReference type="Proteomes" id="UP000324241">
    <property type="component" value="Unassembled WGS sequence"/>
</dbReference>
<protein>
    <submittedName>
        <fullName evidence="3">Uncharacterized protein</fullName>
    </submittedName>
</protein>
<dbReference type="OrthoDB" id="5973539at2759"/>
<keyword evidence="2" id="KW-0472">Membrane</keyword>
<accession>A0A5M9M3X3</accession>
<dbReference type="AlphaFoldDB" id="A0A5M9M3X3"/>
<comment type="caution">
    <text evidence="3">The sequence shown here is derived from an EMBL/GenBank/DDBJ whole genome shotgun (WGS) entry which is preliminary data.</text>
</comment>
<dbReference type="GeneID" id="54324615"/>
<feature type="region of interest" description="Disordered" evidence="1">
    <location>
        <begin position="1"/>
        <end position="21"/>
    </location>
</feature>
<proteinExistence type="predicted"/>
<dbReference type="RefSeq" id="XP_033420810.1">
    <property type="nucleotide sequence ID" value="XM_033566608.1"/>
</dbReference>
<evidence type="ECO:0000313" key="3">
    <source>
        <dbReference type="EMBL" id="KAA8641448.1"/>
    </source>
</evidence>